<evidence type="ECO:0000256" key="3">
    <source>
        <dbReference type="ARBA" id="ARBA00023163"/>
    </source>
</evidence>
<dbReference type="GO" id="GO:0000976">
    <property type="term" value="F:transcription cis-regulatory region binding"/>
    <property type="evidence" value="ECO:0007669"/>
    <property type="project" value="TreeGrafter"/>
</dbReference>
<dbReference type="InterPro" id="IPR010982">
    <property type="entry name" value="Lambda_DNA-bd_dom_sf"/>
</dbReference>
<evidence type="ECO:0000256" key="1">
    <source>
        <dbReference type="ARBA" id="ARBA00023015"/>
    </source>
</evidence>
<sequence length="370" mass="39804">MSRTEPEGGARRRTRAPQGSASLAEIAEIADVSEATVSRVLNRRYGVSSATRQAVEDALRTVGYERPMADELVLLLTPSLTNPIFARQAERIENALSPYGLKTVICQVYPGTVQERDYVAALLGSGVAAIVFLSSSNTIRHADHRVVRLVESRGIPYLSINGGFPESDAPVVSTDDWRAAEIAVAYLHDLGHRRIGLLAGPVGNTPADRRVEGFLQAMRSRGVDAEDLVVRAHFNAEGGTQAASALLARQVTALVASSDEMALGAYRAIARAGLSVPRDVSVIGYDDSPLLDYTDPPLTTVRQPIERIAEHVGHLATELIAGREVPETEVLVEPEIRLRGSTGPLRVERTARSAVGQRGEDEPGEEPGRP</sequence>
<dbReference type="Pfam" id="PF00356">
    <property type="entry name" value="LacI"/>
    <property type="match status" value="1"/>
</dbReference>
<proteinExistence type="predicted"/>
<keyword evidence="3" id="KW-0804">Transcription</keyword>
<evidence type="ECO:0000313" key="7">
    <source>
        <dbReference type="Proteomes" id="UP000275356"/>
    </source>
</evidence>
<dbReference type="InterPro" id="IPR028082">
    <property type="entry name" value="Peripla_BP_I"/>
</dbReference>
<dbReference type="PROSITE" id="PS00356">
    <property type="entry name" value="HTH_LACI_1"/>
    <property type="match status" value="1"/>
</dbReference>
<dbReference type="AlphaFoldDB" id="A0A3N2D8X0"/>
<evidence type="ECO:0000256" key="2">
    <source>
        <dbReference type="ARBA" id="ARBA00023125"/>
    </source>
</evidence>
<feature type="domain" description="HTH lacI-type" evidence="5">
    <location>
        <begin position="21"/>
        <end position="74"/>
    </location>
</feature>
<dbReference type="Gene3D" id="1.10.260.40">
    <property type="entry name" value="lambda repressor-like DNA-binding domains"/>
    <property type="match status" value="1"/>
</dbReference>
<evidence type="ECO:0000256" key="4">
    <source>
        <dbReference type="SAM" id="MobiDB-lite"/>
    </source>
</evidence>
<organism evidence="6 7">
    <name type="scientific">Salana multivorans</name>
    <dbReference type="NCBI Taxonomy" id="120377"/>
    <lineage>
        <taxon>Bacteria</taxon>
        <taxon>Bacillati</taxon>
        <taxon>Actinomycetota</taxon>
        <taxon>Actinomycetes</taxon>
        <taxon>Micrococcales</taxon>
        <taxon>Beutenbergiaceae</taxon>
        <taxon>Salana</taxon>
    </lineage>
</organism>
<dbReference type="CDD" id="cd06267">
    <property type="entry name" value="PBP1_LacI_sugar_binding-like"/>
    <property type="match status" value="1"/>
</dbReference>
<dbReference type="OrthoDB" id="3324394at2"/>
<evidence type="ECO:0000259" key="5">
    <source>
        <dbReference type="PROSITE" id="PS50932"/>
    </source>
</evidence>
<dbReference type="SUPFAM" id="SSF53822">
    <property type="entry name" value="Periplasmic binding protein-like I"/>
    <property type="match status" value="1"/>
</dbReference>
<dbReference type="PANTHER" id="PTHR30146:SF153">
    <property type="entry name" value="LACTOSE OPERON REPRESSOR"/>
    <property type="match status" value="1"/>
</dbReference>
<keyword evidence="7" id="KW-1185">Reference proteome</keyword>
<keyword evidence="2" id="KW-0238">DNA-binding</keyword>
<feature type="region of interest" description="Disordered" evidence="4">
    <location>
        <begin position="341"/>
        <end position="370"/>
    </location>
</feature>
<name>A0A3N2D8X0_9MICO</name>
<protein>
    <submittedName>
        <fullName evidence="6">LacI family transcriptional regulator</fullName>
    </submittedName>
</protein>
<reference evidence="6 7" key="1">
    <citation type="submission" date="2018-11" db="EMBL/GenBank/DDBJ databases">
        <title>Sequencing the genomes of 1000 actinobacteria strains.</title>
        <authorList>
            <person name="Klenk H.-P."/>
        </authorList>
    </citation>
    <scope>NUCLEOTIDE SEQUENCE [LARGE SCALE GENOMIC DNA]</scope>
    <source>
        <strain evidence="6 7">DSM 13521</strain>
    </source>
</reference>
<keyword evidence="1" id="KW-0805">Transcription regulation</keyword>
<dbReference type="InterPro" id="IPR000843">
    <property type="entry name" value="HTH_LacI"/>
</dbReference>
<evidence type="ECO:0000313" key="6">
    <source>
        <dbReference type="EMBL" id="ROR96231.1"/>
    </source>
</evidence>
<dbReference type="SMART" id="SM00354">
    <property type="entry name" value="HTH_LACI"/>
    <property type="match status" value="1"/>
</dbReference>
<dbReference type="Proteomes" id="UP000275356">
    <property type="component" value="Unassembled WGS sequence"/>
</dbReference>
<dbReference type="GO" id="GO:0003700">
    <property type="term" value="F:DNA-binding transcription factor activity"/>
    <property type="evidence" value="ECO:0007669"/>
    <property type="project" value="TreeGrafter"/>
</dbReference>
<dbReference type="PANTHER" id="PTHR30146">
    <property type="entry name" value="LACI-RELATED TRANSCRIPTIONAL REPRESSOR"/>
    <property type="match status" value="1"/>
</dbReference>
<dbReference type="Pfam" id="PF13377">
    <property type="entry name" value="Peripla_BP_3"/>
    <property type="match status" value="1"/>
</dbReference>
<dbReference type="Gene3D" id="3.40.50.2300">
    <property type="match status" value="2"/>
</dbReference>
<dbReference type="InterPro" id="IPR046335">
    <property type="entry name" value="LacI/GalR-like_sensor"/>
</dbReference>
<dbReference type="SUPFAM" id="SSF47413">
    <property type="entry name" value="lambda repressor-like DNA-binding domains"/>
    <property type="match status" value="1"/>
</dbReference>
<comment type="caution">
    <text evidence="6">The sequence shown here is derived from an EMBL/GenBank/DDBJ whole genome shotgun (WGS) entry which is preliminary data.</text>
</comment>
<accession>A0A3N2D8X0</accession>
<dbReference type="RefSeq" id="WP_123738442.1">
    <property type="nucleotide sequence ID" value="NZ_RKHQ01000001.1"/>
</dbReference>
<dbReference type="EMBL" id="RKHQ01000001">
    <property type="protein sequence ID" value="ROR96231.1"/>
    <property type="molecule type" value="Genomic_DNA"/>
</dbReference>
<feature type="compositionally biased region" description="Basic and acidic residues" evidence="4">
    <location>
        <begin position="358"/>
        <end position="370"/>
    </location>
</feature>
<dbReference type="PROSITE" id="PS50932">
    <property type="entry name" value="HTH_LACI_2"/>
    <property type="match status" value="1"/>
</dbReference>
<dbReference type="CDD" id="cd01392">
    <property type="entry name" value="HTH_LacI"/>
    <property type="match status" value="1"/>
</dbReference>
<gene>
    <name evidence="6" type="ORF">EDD28_0810</name>
</gene>